<evidence type="ECO:0000256" key="5">
    <source>
        <dbReference type="ARBA" id="ARBA00022884"/>
    </source>
</evidence>
<keyword evidence="3" id="KW-0698">rRNA processing</keyword>
<evidence type="ECO:0000256" key="3">
    <source>
        <dbReference type="ARBA" id="ARBA00022552"/>
    </source>
</evidence>
<dbReference type="GO" id="GO:0000467">
    <property type="term" value="P:exonucleolytic trimming to generate mature 3'-end of 5.8S rRNA from tricistronic rRNA transcript (SSU-rRNA, 5.8S rRNA, LSU-rRNA)"/>
    <property type="evidence" value="ECO:0007669"/>
    <property type="project" value="TreeGrafter"/>
</dbReference>
<keyword evidence="7" id="KW-1133">Transmembrane helix</keyword>
<dbReference type="Pfam" id="PF14382">
    <property type="entry name" value="ECR1_N"/>
    <property type="match status" value="1"/>
</dbReference>
<dbReference type="InterPro" id="IPR004088">
    <property type="entry name" value="KH_dom_type_1"/>
</dbReference>
<feature type="domain" description="Exosome complex component N-terminal" evidence="8">
    <location>
        <begin position="61"/>
        <end position="83"/>
    </location>
</feature>
<dbReference type="AlphaFoldDB" id="A0A9N6ZF37"/>
<dbReference type="CDD" id="cd22525">
    <property type="entry name" value="KH-I_Rrp4_eukar"/>
    <property type="match status" value="1"/>
</dbReference>
<evidence type="ECO:0000259" key="10">
    <source>
        <dbReference type="Pfam" id="PF21266"/>
    </source>
</evidence>
<dbReference type="Pfam" id="PF15985">
    <property type="entry name" value="KH_6"/>
    <property type="match status" value="1"/>
</dbReference>
<dbReference type="GO" id="GO:0071051">
    <property type="term" value="P:poly(A)-dependent snoRNA 3'-end processing"/>
    <property type="evidence" value="ECO:0007669"/>
    <property type="project" value="TreeGrafter"/>
</dbReference>
<proteinExistence type="inferred from homology"/>
<keyword evidence="5" id="KW-0694">RNA-binding</keyword>
<dbReference type="GO" id="GO:0071035">
    <property type="term" value="P:nuclear polyadenylation-dependent rRNA catabolic process"/>
    <property type="evidence" value="ECO:0007669"/>
    <property type="project" value="TreeGrafter"/>
</dbReference>
<dbReference type="InterPro" id="IPR048565">
    <property type="entry name" value="S1_RRP4"/>
</dbReference>
<comment type="subcellular location">
    <subcellularLocation>
        <location evidence="1">Nucleus</location>
    </subcellularLocation>
</comment>
<keyword evidence="6" id="KW-0539">Nucleus</keyword>
<keyword evidence="4" id="KW-0271">Exosome</keyword>
<evidence type="ECO:0000313" key="11">
    <source>
        <dbReference type="EMBL" id="CAG4642639.1"/>
    </source>
</evidence>
<keyword evidence="7" id="KW-0472">Membrane</keyword>
<evidence type="ECO:0000256" key="6">
    <source>
        <dbReference type="ARBA" id="ARBA00023242"/>
    </source>
</evidence>
<sequence length="313" mass="35410">MVEIRLASEVPSLLITTEENVPSNFVTPGKIITKETGFMRQVVVSLIRLFMLLMFLFVIFRGHGTYMQDDCLYASVAGVVERVNQLISVRPLKSRYYGEIGDVVIGRVTEVQQKRWKLDTNSRLDSVLLLSSVNLPGGEQRRRSAEDELTMRQYLKEGDLVSAEVQNIFGDGALSLHTRSMKYGKLSQGYLLKTSPSLIKRQKSHFHNLPCGASIILGNNGFIWISPTIHEDLAGGFVQNLEVVPHSDRQNISRLRNCINALSQCKMMIYDTSIMYAYETSIRLGFEIKDLLLPEKIVELGLGVREQFEMETD</sequence>
<evidence type="ECO:0000256" key="4">
    <source>
        <dbReference type="ARBA" id="ARBA00022835"/>
    </source>
</evidence>
<dbReference type="GO" id="GO:0071038">
    <property type="term" value="P:TRAMP-dependent tRNA surveillance pathway"/>
    <property type="evidence" value="ECO:0007669"/>
    <property type="project" value="TreeGrafter"/>
</dbReference>
<name>A0A9N6ZF37_9CRUS</name>
<dbReference type="GO" id="GO:0003723">
    <property type="term" value="F:RNA binding"/>
    <property type="evidence" value="ECO:0007669"/>
    <property type="project" value="UniProtKB-KW"/>
</dbReference>
<dbReference type="Pfam" id="PF21266">
    <property type="entry name" value="S1_RRP4"/>
    <property type="match status" value="1"/>
</dbReference>
<dbReference type="InterPro" id="IPR012340">
    <property type="entry name" value="NA-bd_OB-fold"/>
</dbReference>
<reference evidence="11" key="1">
    <citation type="submission" date="2021-04" db="EMBL/GenBank/DDBJ databases">
        <authorList>
            <person name="Cornetti L."/>
        </authorList>
    </citation>
    <scope>NUCLEOTIDE SEQUENCE</scope>
</reference>
<evidence type="ECO:0000259" key="8">
    <source>
        <dbReference type="Pfam" id="PF14382"/>
    </source>
</evidence>
<dbReference type="EMBL" id="OC985984">
    <property type="protein sequence ID" value="CAG4642639.1"/>
    <property type="molecule type" value="Genomic_DNA"/>
</dbReference>
<dbReference type="GO" id="GO:0000177">
    <property type="term" value="C:cytoplasmic exosome (RNase complex)"/>
    <property type="evidence" value="ECO:0007669"/>
    <property type="project" value="TreeGrafter"/>
</dbReference>
<feature type="domain" description="K Homology" evidence="9">
    <location>
        <begin position="189"/>
        <end position="228"/>
    </location>
</feature>
<dbReference type="FunFam" id="2.40.50.140:FF:000038">
    <property type="entry name" value="Exosome complex component RRP4"/>
    <property type="match status" value="1"/>
</dbReference>
<dbReference type="InterPro" id="IPR025721">
    <property type="entry name" value="Exosome_cplx_N_dom"/>
</dbReference>
<dbReference type="SUPFAM" id="SSF54791">
    <property type="entry name" value="Eukaryotic type KH-domain (KH-domain type I)"/>
    <property type="match status" value="1"/>
</dbReference>
<dbReference type="PANTHER" id="PTHR21321">
    <property type="entry name" value="PNAS-3 RELATED"/>
    <property type="match status" value="1"/>
</dbReference>
<dbReference type="PANTHER" id="PTHR21321:SF4">
    <property type="entry name" value="EXOSOME COMPLEX COMPONENT RRP4"/>
    <property type="match status" value="1"/>
</dbReference>
<comment type="similarity">
    <text evidence="2">Belongs to the RRP4 family.</text>
</comment>
<dbReference type="GO" id="GO:0010468">
    <property type="term" value="P:regulation of gene expression"/>
    <property type="evidence" value="ECO:0007669"/>
    <property type="project" value="UniProtKB-ARBA"/>
</dbReference>
<dbReference type="GO" id="GO:0034475">
    <property type="term" value="P:U4 snRNA 3'-end processing"/>
    <property type="evidence" value="ECO:0007669"/>
    <property type="project" value="TreeGrafter"/>
</dbReference>
<dbReference type="Gene3D" id="2.40.50.140">
    <property type="entry name" value="Nucleic acid-binding proteins"/>
    <property type="match status" value="1"/>
</dbReference>
<evidence type="ECO:0000259" key="9">
    <source>
        <dbReference type="Pfam" id="PF15985"/>
    </source>
</evidence>
<keyword evidence="7" id="KW-0812">Transmembrane</keyword>
<accession>A0A9N6ZF37</accession>
<organism evidence="11">
    <name type="scientific">Evadne anonyx</name>
    <dbReference type="NCBI Taxonomy" id="141404"/>
    <lineage>
        <taxon>Eukaryota</taxon>
        <taxon>Metazoa</taxon>
        <taxon>Ecdysozoa</taxon>
        <taxon>Arthropoda</taxon>
        <taxon>Crustacea</taxon>
        <taxon>Branchiopoda</taxon>
        <taxon>Diplostraca</taxon>
        <taxon>Cladocera</taxon>
        <taxon>Onychopoda</taxon>
        <taxon>Podonidae</taxon>
        <taxon>Evadne</taxon>
    </lineage>
</organism>
<dbReference type="InterPro" id="IPR026699">
    <property type="entry name" value="Exosome_RNA_bind1/RRP40/RRP4"/>
</dbReference>
<feature type="transmembrane region" description="Helical" evidence="7">
    <location>
        <begin position="38"/>
        <end position="60"/>
    </location>
</feature>
<dbReference type="GO" id="GO:0071034">
    <property type="term" value="P:CUT catabolic process"/>
    <property type="evidence" value="ECO:0007669"/>
    <property type="project" value="TreeGrafter"/>
</dbReference>
<dbReference type="Gene3D" id="2.40.50.100">
    <property type="match status" value="1"/>
</dbReference>
<feature type="domain" description="RRP4 S1" evidence="10">
    <location>
        <begin position="95"/>
        <end position="167"/>
    </location>
</feature>
<dbReference type="CDD" id="cd05789">
    <property type="entry name" value="S1_Rrp4"/>
    <property type="match status" value="1"/>
</dbReference>
<evidence type="ECO:0000256" key="2">
    <source>
        <dbReference type="ARBA" id="ARBA00009155"/>
    </source>
</evidence>
<dbReference type="InterPro" id="IPR036612">
    <property type="entry name" value="KH_dom_type_1_sf"/>
</dbReference>
<protein>
    <submittedName>
        <fullName evidence="11">EOG090X09DD</fullName>
    </submittedName>
</protein>
<evidence type="ECO:0000256" key="7">
    <source>
        <dbReference type="SAM" id="Phobius"/>
    </source>
</evidence>
<evidence type="ECO:0000256" key="1">
    <source>
        <dbReference type="ARBA" id="ARBA00004123"/>
    </source>
</evidence>
<dbReference type="GO" id="GO:0000176">
    <property type="term" value="C:nuclear exosome (RNase complex)"/>
    <property type="evidence" value="ECO:0007669"/>
    <property type="project" value="TreeGrafter"/>
</dbReference>
<dbReference type="SUPFAM" id="SSF110324">
    <property type="entry name" value="Ribosomal L27 protein-like"/>
    <property type="match status" value="1"/>
</dbReference>
<gene>
    <name evidence="11" type="primary">EOG090X09DD</name>
</gene>
<dbReference type="SUPFAM" id="SSF50249">
    <property type="entry name" value="Nucleic acid-binding proteins"/>
    <property type="match status" value="1"/>
</dbReference>